<feature type="domain" description="Glycosyl transferase family 1" evidence="1">
    <location>
        <begin position="166"/>
        <end position="329"/>
    </location>
</feature>
<dbReference type="Pfam" id="PF13439">
    <property type="entry name" value="Glyco_transf_4"/>
    <property type="match status" value="1"/>
</dbReference>
<proteinExistence type="predicted"/>
<dbReference type="InterPro" id="IPR001296">
    <property type="entry name" value="Glyco_trans_1"/>
</dbReference>
<dbReference type="Proteomes" id="UP000092661">
    <property type="component" value="Chromosome"/>
</dbReference>
<dbReference type="Pfam" id="PF00534">
    <property type="entry name" value="Glycos_transf_1"/>
    <property type="match status" value="1"/>
</dbReference>
<name>A0ABM6D3S3_9BACL</name>
<protein>
    <recommendedName>
        <fullName evidence="5">Glycosyl transferase family 1 domain-containing protein</fullName>
    </recommendedName>
</protein>
<keyword evidence="4" id="KW-1185">Reference proteome</keyword>
<dbReference type="EMBL" id="CP016534">
    <property type="protein sequence ID" value="ANU10115.1"/>
    <property type="molecule type" value="Genomic_DNA"/>
</dbReference>
<evidence type="ECO:0008006" key="5">
    <source>
        <dbReference type="Google" id="ProtNLM"/>
    </source>
</evidence>
<reference evidence="3" key="1">
    <citation type="submission" date="2016-10" db="EMBL/GenBank/DDBJ databases">
        <authorList>
            <person name="See-Too W.S."/>
        </authorList>
    </citation>
    <scope>NUCLEOTIDE SEQUENCE</scope>
    <source>
        <strain evidence="3">DSM 14505</strain>
    </source>
</reference>
<dbReference type="PANTHER" id="PTHR12526:SF630">
    <property type="entry name" value="GLYCOSYLTRANSFERASE"/>
    <property type="match status" value="1"/>
</dbReference>
<dbReference type="InterPro" id="IPR028098">
    <property type="entry name" value="Glyco_trans_4-like_N"/>
</dbReference>
<gene>
    <name evidence="3" type="ORF">BBH88_07260</name>
</gene>
<dbReference type="RefSeq" id="WP_065536627.1">
    <property type="nucleotide sequence ID" value="NZ_CP016534.2"/>
</dbReference>
<evidence type="ECO:0000313" key="3">
    <source>
        <dbReference type="EMBL" id="ANU10115.1"/>
    </source>
</evidence>
<dbReference type="PANTHER" id="PTHR12526">
    <property type="entry name" value="GLYCOSYLTRANSFERASE"/>
    <property type="match status" value="1"/>
</dbReference>
<sequence>MLSKIISNNSCEDVSMFVITLIDINHYYQQMTNTGTKIYCINFNKGLLGPLNILKIVKIIYKEKPDVIQTWMYHCDFIGIFLKIIFPKKKLIWNIRHSNLVKNVDKSTTIFLANILGKLSFFPNKIICGSVAAYNSHLKVGYREKKLTIIPNGFDTNQFAPNNMIRKEVRKELGLLNENLVIGHIGRANKIKNQIALIEVFSEISREYSNLKLVLIGKGIKEKYQNHSLVIENKSVILIDEVSDVQRYLKSFDLFVLPSLSEGFPNVIGEAMASGVPCISTRVGDSPQIINKEELIAIRNSNSDLEKKILYWLNLDSETKKELKIYSRNRIINTYSINKVVALYIDLYRKIA</sequence>
<evidence type="ECO:0000259" key="2">
    <source>
        <dbReference type="Pfam" id="PF13439"/>
    </source>
</evidence>
<feature type="domain" description="Glycosyltransferase subfamily 4-like N-terminal" evidence="2">
    <location>
        <begin position="38"/>
        <end position="157"/>
    </location>
</feature>
<evidence type="ECO:0000313" key="4">
    <source>
        <dbReference type="Proteomes" id="UP000092661"/>
    </source>
</evidence>
<accession>A0ABM6D3S3</accession>
<organism evidence="3 4">
    <name type="scientific">Planococcus antarcticus DSM 14505</name>
    <dbReference type="NCBI Taxonomy" id="1185653"/>
    <lineage>
        <taxon>Bacteria</taxon>
        <taxon>Bacillati</taxon>
        <taxon>Bacillota</taxon>
        <taxon>Bacilli</taxon>
        <taxon>Bacillales</taxon>
        <taxon>Caryophanaceae</taxon>
        <taxon>Planococcus</taxon>
    </lineage>
</organism>
<evidence type="ECO:0000259" key="1">
    <source>
        <dbReference type="Pfam" id="PF00534"/>
    </source>
</evidence>
<dbReference type="SUPFAM" id="SSF53756">
    <property type="entry name" value="UDP-Glycosyltransferase/glycogen phosphorylase"/>
    <property type="match status" value="1"/>
</dbReference>
<dbReference type="Gene3D" id="3.40.50.2000">
    <property type="entry name" value="Glycogen Phosphorylase B"/>
    <property type="match status" value="2"/>
</dbReference>